<comment type="caution">
    <text evidence="1">The sequence shown here is derived from an EMBL/GenBank/DDBJ whole genome shotgun (WGS) entry which is preliminary data.</text>
</comment>
<dbReference type="Proteomes" id="UP000240419">
    <property type="component" value="Unassembled WGS sequence"/>
</dbReference>
<keyword evidence="2" id="KW-1185">Reference proteome</keyword>
<name>A0A2P7V521_9BACL</name>
<accession>A0A2P7V521</accession>
<dbReference type="AlphaFoldDB" id="A0A2P7V521"/>
<protein>
    <submittedName>
        <fullName evidence="1">Uncharacterized protein</fullName>
    </submittedName>
</protein>
<dbReference type="RefSeq" id="WP_106839830.1">
    <property type="nucleotide sequence ID" value="NZ_JBCNIW010000013.1"/>
</dbReference>
<dbReference type="EMBL" id="PXZM01000024">
    <property type="protein sequence ID" value="PSJ94307.1"/>
    <property type="molecule type" value="Genomic_DNA"/>
</dbReference>
<organism evidence="1 2">
    <name type="scientific">Brevibacillus fortis</name>
    <dbReference type="NCBI Taxonomy" id="2126352"/>
    <lineage>
        <taxon>Bacteria</taxon>
        <taxon>Bacillati</taxon>
        <taxon>Bacillota</taxon>
        <taxon>Bacilli</taxon>
        <taxon>Bacillales</taxon>
        <taxon>Paenibacillaceae</taxon>
        <taxon>Brevibacillus</taxon>
    </lineage>
</organism>
<proteinExistence type="predicted"/>
<evidence type="ECO:0000313" key="2">
    <source>
        <dbReference type="Proteomes" id="UP000240419"/>
    </source>
</evidence>
<gene>
    <name evidence="1" type="ORF">C7R93_16465</name>
</gene>
<dbReference type="OrthoDB" id="2376828at2"/>
<evidence type="ECO:0000313" key="1">
    <source>
        <dbReference type="EMBL" id="PSJ94307.1"/>
    </source>
</evidence>
<reference evidence="1 2" key="1">
    <citation type="submission" date="2018-03" db="EMBL/GenBank/DDBJ databases">
        <title>Brevisbacillus phylogenomics.</title>
        <authorList>
            <person name="Dunlap C."/>
        </authorList>
    </citation>
    <scope>NUCLEOTIDE SEQUENCE [LARGE SCALE GENOMIC DNA]</scope>
    <source>
        <strain evidence="1 2">NRRL NRS-1210</strain>
    </source>
</reference>
<sequence>MVQKECLVCKKISYSSGDSYSWFCPYCGTDLTRQKAIPAQHDVDFIPSQGTYHFLLRDGKLDTNC</sequence>